<evidence type="ECO:0000259" key="4">
    <source>
        <dbReference type="PROSITE" id="PS50009"/>
    </source>
</evidence>
<accession>A0A6B2KY23</accession>
<dbReference type="GO" id="GO:0005085">
    <property type="term" value="F:guanyl-nucleotide exchange factor activity"/>
    <property type="evidence" value="ECO:0007669"/>
    <property type="project" value="UniProtKB-KW"/>
</dbReference>
<dbReference type="Pfam" id="PF00617">
    <property type="entry name" value="RasGEF"/>
    <property type="match status" value="1"/>
</dbReference>
<evidence type="ECO:0000256" key="2">
    <source>
        <dbReference type="PROSITE-ProRule" id="PRU00168"/>
    </source>
</evidence>
<dbReference type="CDD" id="cd06224">
    <property type="entry name" value="REM"/>
    <property type="match status" value="1"/>
</dbReference>
<dbReference type="PANTHER" id="PTHR23113:SF366">
    <property type="entry name" value="RAS GUANINE NUCLEOTIDE EXCHANGE FACTOR R"/>
    <property type="match status" value="1"/>
</dbReference>
<dbReference type="PROSITE" id="PS50212">
    <property type="entry name" value="RASGEF_NTER"/>
    <property type="match status" value="1"/>
</dbReference>
<name>A0A6B2KY23_9EUKA</name>
<organism evidence="6">
    <name type="scientific">Arcella intermedia</name>
    <dbReference type="NCBI Taxonomy" id="1963864"/>
    <lineage>
        <taxon>Eukaryota</taxon>
        <taxon>Amoebozoa</taxon>
        <taxon>Tubulinea</taxon>
        <taxon>Elardia</taxon>
        <taxon>Arcellinida</taxon>
        <taxon>Sphaerothecina</taxon>
        <taxon>Arcellidae</taxon>
        <taxon>Arcella</taxon>
    </lineage>
</organism>
<feature type="domain" description="Ras-GEF" evidence="4">
    <location>
        <begin position="312"/>
        <end position="543"/>
    </location>
</feature>
<evidence type="ECO:0008006" key="7">
    <source>
        <dbReference type="Google" id="ProtNLM"/>
    </source>
</evidence>
<dbReference type="Pfam" id="PF00618">
    <property type="entry name" value="RasGEF_N"/>
    <property type="match status" value="1"/>
</dbReference>
<feature type="region of interest" description="Disordered" evidence="3">
    <location>
        <begin position="561"/>
        <end position="617"/>
    </location>
</feature>
<evidence type="ECO:0000259" key="5">
    <source>
        <dbReference type="PROSITE" id="PS50212"/>
    </source>
</evidence>
<dbReference type="PROSITE" id="PS50009">
    <property type="entry name" value="RASGEF_CAT"/>
    <property type="match status" value="1"/>
</dbReference>
<dbReference type="InterPro" id="IPR001895">
    <property type="entry name" value="RASGEF_cat_dom"/>
</dbReference>
<dbReference type="SMART" id="SM00229">
    <property type="entry name" value="RasGEFN"/>
    <property type="match status" value="1"/>
</dbReference>
<reference evidence="6" key="1">
    <citation type="journal article" date="2020" name="J. Eukaryot. Microbiol.">
        <title>De novo Sequencing, Assembly and Annotation of the Transcriptome for the Free-Living Testate Amoeba Arcella intermedia.</title>
        <authorList>
            <person name="Ribeiro G.M."/>
            <person name="Porfirio-Sousa A.L."/>
            <person name="Maurer-Alcala X.X."/>
            <person name="Katz L.A."/>
            <person name="Lahr D.J.G."/>
        </authorList>
    </citation>
    <scope>NUCLEOTIDE SEQUENCE</scope>
</reference>
<dbReference type="GO" id="GO:0007265">
    <property type="term" value="P:Ras protein signal transduction"/>
    <property type="evidence" value="ECO:0007669"/>
    <property type="project" value="TreeGrafter"/>
</dbReference>
<keyword evidence="1 2" id="KW-0344">Guanine-nucleotide releasing factor</keyword>
<dbReference type="CDD" id="cd00155">
    <property type="entry name" value="RasGEF"/>
    <property type="match status" value="1"/>
</dbReference>
<evidence type="ECO:0000256" key="1">
    <source>
        <dbReference type="ARBA" id="ARBA00022658"/>
    </source>
</evidence>
<feature type="compositionally biased region" description="Polar residues" evidence="3">
    <location>
        <begin position="767"/>
        <end position="777"/>
    </location>
</feature>
<dbReference type="SMART" id="SM00147">
    <property type="entry name" value="RasGEF"/>
    <property type="match status" value="1"/>
</dbReference>
<feature type="compositionally biased region" description="Basic and acidic residues" evidence="3">
    <location>
        <begin position="561"/>
        <end position="578"/>
    </location>
</feature>
<dbReference type="InterPro" id="IPR023578">
    <property type="entry name" value="Ras_GEF_dom_sf"/>
</dbReference>
<sequence length="777" mass="89390">MKILIEKGGSLPDTHKDMVSKIIDKLEQVQAPFGGNNTNSVYLDKPPADLTRLETNLIFQIYISFSQLRKLASLLIQGFLTVSSTSGVSPTLFLHLLSTVQTFIRVLKELCQDLVTTKKIIELAEKETSPSSISQKKELIFNDEAIQRKIWEAQPILEVEASSGSAKKGTIEQVIKTITEEGSGGNLFKSIIATYQSFTNPHTLLSYLISRLTPPNSSQLDESKIKFIKLKTINVLKHWIKTHFEDFDENFVEIFLNVCEKLSEIDSELAKTLKSTIQQKINSSSFMKPYLPEIDIQIPTIPTSPLDLFNISAEEIARQLTLISFENFKKIVGTELLDQAWSKPHLNYCSPNVISMVKRTDRLASWVATTILMGGQDLKKRVEILTKFIDIAKELYDLQDFNTLMGVIVGLSISSINRLKQTWAALDDTTIEIHEKLHELMSPASSFSNYRNYIKTVNPPCVPFLAVYLSDLTFIEEGNQDQVDQKNEKILNIDKRKMVYEVIEKLQLYQSAGYDANTSATCLKRLEPLYSFLEVLPCWEERDQYTVSLWEECRVEGGEIEKKEKKDKSKSKDKDHMSLRLKRFSKAPKEEDKKEKKEKKSKEEKRDSKKKDEEKELKKKDRVSLKKSKKDKKSEEEGDPVEEPAELNLKTVVFDEFRYNEVYSYIAEHHPGFETTLEYYKVIYNMEVSTKTTTTEDFLNLFKKYFHSTSTLAFEAEKKKIEEAIQNETASFSTFLTNIRPSLQEKLESYITEYSKNPDKKKRPTKQKSSFRIISKV</sequence>
<dbReference type="AlphaFoldDB" id="A0A6B2KY23"/>
<proteinExistence type="predicted"/>
<evidence type="ECO:0000256" key="3">
    <source>
        <dbReference type="SAM" id="MobiDB-lite"/>
    </source>
</evidence>
<feature type="region of interest" description="Disordered" evidence="3">
    <location>
        <begin position="754"/>
        <end position="777"/>
    </location>
</feature>
<dbReference type="InterPro" id="IPR008937">
    <property type="entry name" value="Ras-like_GEF"/>
</dbReference>
<dbReference type="InterPro" id="IPR036964">
    <property type="entry name" value="RASGEF_cat_dom_sf"/>
</dbReference>
<dbReference type="Gene3D" id="1.20.870.10">
    <property type="entry name" value="Son of sevenless (SoS) protein Chain: S domain 1"/>
    <property type="match status" value="1"/>
</dbReference>
<dbReference type="InterPro" id="IPR000651">
    <property type="entry name" value="Ras-like_Gua-exchang_fac_N"/>
</dbReference>
<feature type="domain" description="N-terminal Ras-GEF" evidence="5">
    <location>
        <begin position="162"/>
        <end position="285"/>
    </location>
</feature>
<dbReference type="Gene3D" id="1.10.840.10">
    <property type="entry name" value="Ras guanine-nucleotide exchange factors catalytic domain"/>
    <property type="match status" value="1"/>
</dbReference>
<dbReference type="SUPFAM" id="SSF48366">
    <property type="entry name" value="Ras GEF"/>
    <property type="match status" value="1"/>
</dbReference>
<dbReference type="EMBL" id="GIBP01000680">
    <property type="protein sequence ID" value="NDV29649.1"/>
    <property type="molecule type" value="Transcribed_RNA"/>
</dbReference>
<dbReference type="PANTHER" id="PTHR23113">
    <property type="entry name" value="GUANINE NUCLEOTIDE EXCHANGE FACTOR"/>
    <property type="match status" value="1"/>
</dbReference>
<protein>
    <recommendedName>
        <fullName evidence="7">Ras-GEF domain-containing protein</fullName>
    </recommendedName>
</protein>
<feature type="compositionally biased region" description="Basic and acidic residues" evidence="3">
    <location>
        <begin position="587"/>
        <end position="617"/>
    </location>
</feature>
<dbReference type="GO" id="GO:0005886">
    <property type="term" value="C:plasma membrane"/>
    <property type="evidence" value="ECO:0007669"/>
    <property type="project" value="TreeGrafter"/>
</dbReference>
<evidence type="ECO:0000313" key="6">
    <source>
        <dbReference type="EMBL" id="NDV29649.1"/>
    </source>
</evidence>